<evidence type="ECO:0000313" key="5">
    <source>
        <dbReference type="EMBL" id="SHK49676.1"/>
    </source>
</evidence>
<dbReference type="InterPro" id="IPR002747">
    <property type="entry name" value="SAM_OH_AdoTrfase"/>
</dbReference>
<dbReference type="AlphaFoldDB" id="A0A1M6SYA8"/>
<dbReference type="InterPro" id="IPR023227">
    <property type="entry name" value="SAM_OH_AdoTrfase_C_sf"/>
</dbReference>
<evidence type="ECO:0008006" key="7">
    <source>
        <dbReference type="Google" id="ProtNLM"/>
    </source>
</evidence>
<dbReference type="InterPro" id="IPR046469">
    <property type="entry name" value="SAM_HAT_N"/>
</dbReference>
<gene>
    <name evidence="5" type="ORF">SAMN04488087_1278</name>
</gene>
<protein>
    <recommendedName>
        <fullName evidence="7">S-adenosyl-l-methionine hydroxide adenosyltransferase</fullName>
    </recommendedName>
</protein>
<dbReference type="RefSeq" id="WP_072715126.1">
    <property type="nucleotide sequence ID" value="NZ_FRAU01000003.1"/>
</dbReference>
<dbReference type="InterPro" id="IPR046470">
    <property type="entry name" value="SAM_HAT_C"/>
</dbReference>
<evidence type="ECO:0000259" key="3">
    <source>
        <dbReference type="Pfam" id="PF01887"/>
    </source>
</evidence>
<sequence length="275" mass="30293">MASQPRPLITLTTDFGTRDAYVAAMKGVLLGLAPQAQLVDITHDIQPQDVMEAAFVLREAIPYFPPGTIHLVVVDPGVGTERRAVALRHGSYWFVGPDNGLFTLVLGTEHPDELVELNRPSFWRTPTPSQTFHGRDIFAPAAGHLAAGRSLQEIGTPIERLTTLRWMEPSASNESIHGWVIHVDRFGNCITNISRELFEHYRADRPFKCYVGSTPFTQVQPTYGAVAQGEALLLFGSSDFLEIAVNGGNAAELLGIRQGTPVHIIFEQKPTRNRS</sequence>
<name>A0A1M6SYA8_9BACT</name>
<keyword evidence="6" id="KW-1185">Reference proteome</keyword>
<dbReference type="Proteomes" id="UP000185812">
    <property type="component" value="Unassembled WGS sequence"/>
</dbReference>
<evidence type="ECO:0000259" key="4">
    <source>
        <dbReference type="Pfam" id="PF20257"/>
    </source>
</evidence>
<dbReference type="Gene3D" id="3.40.50.10790">
    <property type="entry name" value="S-adenosyl-l-methionine hydroxide adenosyltransferase, N-terminal"/>
    <property type="match status" value="1"/>
</dbReference>
<feature type="domain" description="S-adenosyl-l-methionine hydroxide adenosyltransferase N-terminal" evidence="3">
    <location>
        <begin position="9"/>
        <end position="155"/>
    </location>
</feature>
<organism evidence="5 6">
    <name type="scientific">Rhodothermus profundi</name>
    <dbReference type="NCBI Taxonomy" id="633813"/>
    <lineage>
        <taxon>Bacteria</taxon>
        <taxon>Pseudomonadati</taxon>
        <taxon>Rhodothermota</taxon>
        <taxon>Rhodothermia</taxon>
        <taxon>Rhodothermales</taxon>
        <taxon>Rhodothermaceae</taxon>
        <taxon>Rhodothermus</taxon>
    </lineage>
</organism>
<dbReference type="SUPFAM" id="SSF102522">
    <property type="entry name" value="Bacterial fluorinating enzyme, N-terminal domain"/>
    <property type="match status" value="1"/>
</dbReference>
<evidence type="ECO:0000256" key="2">
    <source>
        <dbReference type="ARBA" id="ARBA00024035"/>
    </source>
</evidence>
<dbReference type="Pfam" id="PF01887">
    <property type="entry name" value="SAM_HAT_N"/>
    <property type="match status" value="1"/>
</dbReference>
<dbReference type="OrthoDB" id="9792195at2"/>
<accession>A0A1M6SYA8</accession>
<dbReference type="PIRSF" id="PIRSF006779">
    <property type="entry name" value="UCP006779"/>
    <property type="match status" value="1"/>
</dbReference>
<dbReference type="PANTHER" id="PTHR35092">
    <property type="entry name" value="CHLORINASE MJ1651"/>
    <property type="match status" value="1"/>
</dbReference>
<reference evidence="6" key="1">
    <citation type="submission" date="2016-11" db="EMBL/GenBank/DDBJ databases">
        <authorList>
            <person name="Varghese N."/>
            <person name="Submissions S."/>
        </authorList>
    </citation>
    <scope>NUCLEOTIDE SEQUENCE [LARGE SCALE GENOMIC DNA]</scope>
    <source>
        <strain evidence="6">DSM 22212</strain>
    </source>
</reference>
<evidence type="ECO:0000313" key="6">
    <source>
        <dbReference type="Proteomes" id="UP000185812"/>
    </source>
</evidence>
<evidence type="ECO:0000256" key="1">
    <source>
        <dbReference type="ARBA" id="ARBA00022691"/>
    </source>
</evidence>
<comment type="similarity">
    <text evidence="2">Belongs to the SAM hydrolase / SAM-dependent halogenase family.</text>
</comment>
<feature type="domain" description="S-adenosyl-l-methionine hydroxide adenosyltransferase C-terminal" evidence="4">
    <location>
        <begin position="178"/>
        <end position="262"/>
    </location>
</feature>
<dbReference type="PANTHER" id="PTHR35092:SF1">
    <property type="entry name" value="CHLORINASE MJ1651"/>
    <property type="match status" value="1"/>
</dbReference>
<dbReference type="Gene3D" id="2.40.30.90">
    <property type="entry name" value="Bacterial fluorinating enzyme like"/>
    <property type="match status" value="1"/>
</dbReference>
<dbReference type="STRING" id="633813.SAMN04488087_1278"/>
<dbReference type="InterPro" id="IPR023228">
    <property type="entry name" value="SAM_OH_AdoTrfase_N_sf"/>
</dbReference>
<proteinExistence type="inferred from homology"/>
<dbReference type="Pfam" id="PF20257">
    <property type="entry name" value="SAM_HAT_C"/>
    <property type="match status" value="1"/>
</dbReference>
<keyword evidence="1" id="KW-0949">S-adenosyl-L-methionine</keyword>
<dbReference type="EMBL" id="FRAU01000003">
    <property type="protein sequence ID" value="SHK49676.1"/>
    <property type="molecule type" value="Genomic_DNA"/>
</dbReference>
<dbReference type="SUPFAM" id="SSF101852">
    <property type="entry name" value="Bacterial fluorinating enzyme, C-terminal domain"/>
    <property type="match status" value="1"/>
</dbReference>